<dbReference type="CDD" id="cd05259">
    <property type="entry name" value="PCBER_SDR_a"/>
    <property type="match status" value="1"/>
</dbReference>
<dbReference type="InterPro" id="IPR036291">
    <property type="entry name" value="NAD(P)-bd_dom_sf"/>
</dbReference>
<keyword evidence="1" id="KW-0521">NADP</keyword>
<gene>
    <name evidence="4" type="ORF">EXIGLDRAFT_683531</name>
</gene>
<dbReference type="AlphaFoldDB" id="A0A165D3V1"/>
<dbReference type="Proteomes" id="UP000077266">
    <property type="component" value="Unassembled WGS sequence"/>
</dbReference>
<proteinExistence type="predicted"/>
<dbReference type="EMBL" id="KV426257">
    <property type="protein sequence ID" value="KZV83723.1"/>
    <property type="molecule type" value="Genomic_DNA"/>
</dbReference>
<evidence type="ECO:0000256" key="2">
    <source>
        <dbReference type="ARBA" id="ARBA00023002"/>
    </source>
</evidence>
<keyword evidence="2" id="KW-0560">Oxidoreductase</keyword>
<evidence type="ECO:0000313" key="5">
    <source>
        <dbReference type="Proteomes" id="UP000077266"/>
    </source>
</evidence>
<dbReference type="InterPro" id="IPR045312">
    <property type="entry name" value="PCBER-like"/>
</dbReference>
<dbReference type="SUPFAM" id="SSF51735">
    <property type="entry name" value="NAD(P)-binding Rossmann-fold domains"/>
    <property type="match status" value="1"/>
</dbReference>
<dbReference type="InterPro" id="IPR008030">
    <property type="entry name" value="NmrA-like"/>
</dbReference>
<accession>A0A165D3V1</accession>
<dbReference type="OrthoDB" id="5283654at2759"/>
<organism evidence="4 5">
    <name type="scientific">Exidia glandulosa HHB12029</name>
    <dbReference type="NCBI Taxonomy" id="1314781"/>
    <lineage>
        <taxon>Eukaryota</taxon>
        <taxon>Fungi</taxon>
        <taxon>Dikarya</taxon>
        <taxon>Basidiomycota</taxon>
        <taxon>Agaricomycotina</taxon>
        <taxon>Agaricomycetes</taxon>
        <taxon>Auriculariales</taxon>
        <taxon>Exidiaceae</taxon>
        <taxon>Exidia</taxon>
    </lineage>
</organism>
<dbReference type="PANTHER" id="PTHR47706">
    <property type="entry name" value="NMRA-LIKE FAMILY PROTEIN"/>
    <property type="match status" value="1"/>
</dbReference>
<dbReference type="InParanoid" id="A0A165D3V1"/>
<dbReference type="Gene3D" id="3.40.50.720">
    <property type="entry name" value="NAD(P)-binding Rossmann-like Domain"/>
    <property type="match status" value="1"/>
</dbReference>
<evidence type="ECO:0000259" key="3">
    <source>
        <dbReference type="Pfam" id="PF05368"/>
    </source>
</evidence>
<feature type="domain" description="NmrA-like" evidence="3">
    <location>
        <begin position="3"/>
        <end position="287"/>
    </location>
</feature>
<keyword evidence="5" id="KW-1185">Reference proteome</keyword>
<dbReference type="PANTHER" id="PTHR47706:SF6">
    <property type="entry name" value="NMRA-LIKE FAMILY PROTEIN (AFU_ORTHOLOGUE AFUA_6G00280)"/>
    <property type="match status" value="1"/>
</dbReference>
<sequence length="303" mass="32947">MTSILVLGAGELGEAVVHHLARHPGRPAQTTISILLRPSTIESPSPHHVPVIQQFRDLAVSLVPGDIASLDVDALAEILAKHDIVISCTGFTAGPGSQIKLAQAALRAGVKRYFPWQFGVDYDTIGRGSAQTLFDEQLDVRDLLRAQSKTRWTIVSTGIFTSFLFNVFGLLEPQSDGSVAVHALGSLENKVTATTADDIGRMTAEAVYDDLEGVIFIAGDTISYAQFADIVASVTGRRILQDVWEVSTLRERLRKAPEDNLAKYAVVFAEGKGVAWDESNTLNAKKAIHLETAMEWARRNLKV</sequence>
<dbReference type="Pfam" id="PF05368">
    <property type="entry name" value="NmrA"/>
    <property type="match status" value="1"/>
</dbReference>
<evidence type="ECO:0000313" key="4">
    <source>
        <dbReference type="EMBL" id="KZV83723.1"/>
    </source>
</evidence>
<protein>
    <submittedName>
        <fullName evidence="4">Isoflavone reductase</fullName>
    </submittedName>
</protein>
<reference evidence="4 5" key="1">
    <citation type="journal article" date="2016" name="Mol. Biol. Evol.">
        <title>Comparative Genomics of Early-Diverging Mushroom-Forming Fungi Provides Insights into the Origins of Lignocellulose Decay Capabilities.</title>
        <authorList>
            <person name="Nagy L.G."/>
            <person name="Riley R."/>
            <person name="Tritt A."/>
            <person name="Adam C."/>
            <person name="Daum C."/>
            <person name="Floudas D."/>
            <person name="Sun H."/>
            <person name="Yadav J.S."/>
            <person name="Pangilinan J."/>
            <person name="Larsson K.H."/>
            <person name="Matsuura K."/>
            <person name="Barry K."/>
            <person name="Labutti K."/>
            <person name="Kuo R."/>
            <person name="Ohm R.A."/>
            <person name="Bhattacharya S.S."/>
            <person name="Shirouzu T."/>
            <person name="Yoshinaga Y."/>
            <person name="Martin F.M."/>
            <person name="Grigoriev I.V."/>
            <person name="Hibbett D.S."/>
        </authorList>
    </citation>
    <scope>NUCLEOTIDE SEQUENCE [LARGE SCALE GENOMIC DNA]</scope>
    <source>
        <strain evidence="4 5">HHB12029</strain>
    </source>
</reference>
<dbReference type="GO" id="GO:0016491">
    <property type="term" value="F:oxidoreductase activity"/>
    <property type="evidence" value="ECO:0007669"/>
    <property type="project" value="UniProtKB-KW"/>
</dbReference>
<evidence type="ECO:0000256" key="1">
    <source>
        <dbReference type="ARBA" id="ARBA00022857"/>
    </source>
</evidence>
<dbReference type="Gene3D" id="3.90.25.10">
    <property type="entry name" value="UDP-galactose 4-epimerase, domain 1"/>
    <property type="match status" value="1"/>
</dbReference>
<name>A0A165D3V1_EXIGL</name>
<dbReference type="InterPro" id="IPR051609">
    <property type="entry name" value="NmrA/Isoflavone_reductase-like"/>
</dbReference>